<feature type="transmembrane region" description="Helical" evidence="1">
    <location>
        <begin position="79"/>
        <end position="100"/>
    </location>
</feature>
<evidence type="ECO:0008006" key="4">
    <source>
        <dbReference type="Google" id="ProtNLM"/>
    </source>
</evidence>
<comment type="caution">
    <text evidence="2">The sequence shown here is derived from an EMBL/GenBank/DDBJ whole genome shotgun (WGS) entry which is preliminary data.</text>
</comment>
<evidence type="ECO:0000313" key="2">
    <source>
        <dbReference type="EMBL" id="NDY96699.1"/>
    </source>
</evidence>
<dbReference type="Proteomes" id="UP000484885">
    <property type="component" value="Unassembled WGS sequence"/>
</dbReference>
<keyword evidence="3" id="KW-1185">Reference proteome</keyword>
<dbReference type="AlphaFoldDB" id="A0A845VHN3"/>
<sequence length="313" mass="33242">MGTKAPLQLLIFGSWLVAFGAAALLEYAPNASLWFPPAAVTFAAVMVLGLRALPVLWLGCLVVTLLADQIYQRGLAWPELLLAGLAFAITHTLAYAAVALVLRSRDDVLSPGAYRGNVTLFLMGGMLATGLSSALGGLSLAATGMTEFRELPALIPTWWIGDYAGLVTVAPLFAVLLTQLAEALEVTPRKRLEPLLGPRPWHALWPGAALKLLGLAALTLTILAIAVVFAAPFVLVLLLLACLPVQLWIARNESPLVTLLGVFGFTLLLAIATSATGLREQAPTLQFMVISVAIGSYLDLAADRRTERDTARP</sequence>
<accession>A0A845VHN3</accession>
<keyword evidence="1" id="KW-0472">Membrane</keyword>
<keyword evidence="1" id="KW-1133">Transmembrane helix</keyword>
<evidence type="ECO:0000256" key="1">
    <source>
        <dbReference type="SAM" id="Phobius"/>
    </source>
</evidence>
<keyword evidence="1" id="KW-0812">Transmembrane</keyword>
<feature type="transmembrane region" description="Helical" evidence="1">
    <location>
        <begin position="120"/>
        <end position="142"/>
    </location>
</feature>
<dbReference type="RefSeq" id="WP_164212079.1">
    <property type="nucleotide sequence ID" value="NZ_JAAGSC010000043.1"/>
</dbReference>
<proteinExistence type="predicted"/>
<protein>
    <recommendedName>
        <fullName evidence="4">MASE1 domain-containing protein</fullName>
    </recommendedName>
</protein>
<feature type="transmembrane region" description="Helical" evidence="1">
    <location>
        <begin position="163"/>
        <end position="181"/>
    </location>
</feature>
<dbReference type="EMBL" id="JAAGSC010000043">
    <property type="protein sequence ID" value="NDY96699.1"/>
    <property type="molecule type" value="Genomic_DNA"/>
</dbReference>
<reference evidence="2 3" key="1">
    <citation type="submission" date="2020-02" db="EMBL/GenBank/DDBJ databases">
        <authorList>
            <person name="Zhang X.-Y."/>
        </authorList>
    </citation>
    <scope>NUCLEOTIDE SEQUENCE [LARGE SCALE GENOMIC DNA]</scope>
    <source>
        <strain evidence="2 3">C33</strain>
    </source>
</reference>
<name>A0A845VHN3_9GAMM</name>
<evidence type="ECO:0000313" key="3">
    <source>
        <dbReference type="Proteomes" id="UP000484885"/>
    </source>
</evidence>
<feature type="transmembrane region" description="Helical" evidence="1">
    <location>
        <begin position="39"/>
        <end position="67"/>
    </location>
</feature>
<feature type="transmembrane region" description="Helical" evidence="1">
    <location>
        <begin position="257"/>
        <end position="278"/>
    </location>
</feature>
<organism evidence="2 3">
    <name type="scientific">Wenzhouxiangella limi</name>
    <dbReference type="NCBI Taxonomy" id="2707351"/>
    <lineage>
        <taxon>Bacteria</taxon>
        <taxon>Pseudomonadati</taxon>
        <taxon>Pseudomonadota</taxon>
        <taxon>Gammaproteobacteria</taxon>
        <taxon>Chromatiales</taxon>
        <taxon>Wenzhouxiangellaceae</taxon>
        <taxon>Wenzhouxiangella</taxon>
    </lineage>
</organism>
<gene>
    <name evidence="2" type="ORF">G3I74_13265</name>
</gene>
<feature type="transmembrane region" description="Helical" evidence="1">
    <location>
        <begin position="284"/>
        <end position="302"/>
    </location>
</feature>
<feature type="transmembrane region" description="Helical" evidence="1">
    <location>
        <begin position="212"/>
        <end position="245"/>
    </location>
</feature>